<evidence type="ECO:0000256" key="1">
    <source>
        <dbReference type="SAM" id="Phobius"/>
    </source>
</evidence>
<dbReference type="PANTHER" id="PTHR31302:SF0">
    <property type="entry name" value="TRANSMEMBRANE PROTEIN WITH METALLOPHOSPHOESTERASE DOMAIN"/>
    <property type="match status" value="1"/>
</dbReference>
<accession>A0A1G9PWI0</accession>
<keyword evidence="1" id="KW-1133">Transmembrane helix</keyword>
<organism evidence="3 4">
    <name type="scientific">Megasphaera paucivorans</name>
    <dbReference type="NCBI Taxonomy" id="349095"/>
    <lineage>
        <taxon>Bacteria</taxon>
        <taxon>Bacillati</taxon>
        <taxon>Bacillota</taxon>
        <taxon>Negativicutes</taxon>
        <taxon>Veillonellales</taxon>
        <taxon>Veillonellaceae</taxon>
        <taxon>Megasphaera</taxon>
    </lineage>
</organism>
<dbReference type="InterPro" id="IPR004843">
    <property type="entry name" value="Calcineurin-like_PHP"/>
</dbReference>
<dbReference type="PANTHER" id="PTHR31302">
    <property type="entry name" value="TRANSMEMBRANE PROTEIN WITH METALLOPHOSPHOESTERASE DOMAIN-RELATED"/>
    <property type="match status" value="1"/>
</dbReference>
<keyword evidence="1" id="KW-0812">Transmembrane</keyword>
<protein>
    <recommendedName>
        <fullName evidence="2">Calcineurin-like phosphoesterase domain-containing protein</fullName>
    </recommendedName>
</protein>
<keyword evidence="1" id="KW-0472">Membrane</keyword>
<sequence>MVGMSCIAVCSILLWQYIRRQSNKAGALFGAAAVSMIAIGELWLYGADYITISTSSWFPFFFYGAMASLSWLFMFLLAFPVLLAGAIGCFIYRLFHAHPCRSSNRVSKGMSRRTFLKGIAAAIPVLALGTSTIGIFDGEQNLATTIHKLRYPSLPNHLAGYRIGQISDTHMGLFFSPQRLQEAIEVLVKEKVDRVVLTGDLIDELTLLPQCQNILRDACRKFPDGIDFCYGNHEYYRGIERITDMLQKTGVRILRNSNYKAAENFYIAGTDYSFAQGAENFAQQREEYVQKSLQGIPENAFVVMLAHHSAFIDEAFRHHVNLTLCGHTHGAQFAPIGPLVQMIAFKYLRGLFQSGDACYGYVNRGTGHWLPLRIACSREVSIFELNR</sequence>
<name>A0A1G9PWI0_9FIRM</name>
<evidence type="ECO:0000313" key="4">
    <source>
        <dbReference type="Proteomes" id="UP000199309"/>
    </source>
</evidence>
<feature type="transmembrane region" description="Helical" evidence="1">
    <location>
        <begin position="25"/>
        <end position="45"/>
    </location>
</feature>
<feature type="transmembrane region" description="Helical" evidence="1">
    <location>
        <begin position="65"/>
        <end position="95"/>
    </location>
</feature>
<feature type="domain" description="Calcineurin-like phosphoesterase" evidence="2">
    <location>
        <begin position="162"/>
        <end position="330"/>
    </location>
</feature>
<dbReference type="Proteomes" id="UP000199309">
    <property type="component" value="Unassembled WGS sequence"/>
</dbReference>
<dbReference type="Gene3D" id="3.60.21.10">
    <property type="match status" value="1"/>
</dbReference>
<dbReference type="EMBL" id="FNHQ01000001">
    <property type="protein sequence ID" value="SDM03162.1"/>
    <property type="molecule type" value="Genomic_DNA"/>
</dbReference>
<dbReference type="SUPFAM" id="SSF56300">
    <property type="entry name" value="Metallo-dependent phosphatases"/>
    <property type="match status" value="1"/>
</dbReference>
<proteinExistence type="predicted"/>
<dbReference type="InterPro" id="IPR029052">
    <property type="entry name" value="Metallo-depent_PP-like"/>
</dbReference>
<dbReference type="GO" id="GO:0016787">
    <property type="term" value="F:hydrolase activity"/>
    <property type="evidence" value="ECO:0007669"/>
    <property type="project" value="InterPro"/>
</dbReference>
<dbReference type="Pfam" id="PF00149">
    <property type="entry name" value="Metallophos"/>
    <property type="match status" value="1"/>
</dbReference>
<evidence type="ECO:0000259" key="2">
    <source>
        <dbReference type="Pfam" id="PF00149"/>
    </source>
</evidence>
<dbReference type="InterPro" id="IPR051158">
    <property type="entry name" value="Metallophosphoesterase_sf"/>
</dbReference>
<gene>
    <name evidence="3" type="ORF">SAMN05660299_00026</name>
</gene>
<evidence type="ECO:0000313" key="3">
    <source>
        <dbReference type="EMBL" id="SDM03162.1"/>
    </source>
</evidence>
<dbReference type="CDD" id="cd07385">
    <property type="entry name" value="MPP_YkuE_C"/>
    <property type="match status" value="1"/>
</dbReference>
<reference evidence="3 4" key="1">
    <citation type="submission" date="2016-10" db="EMBL/GenBank/DDBJ databases">
        <authorList>
            <person name="de Groot N.N."/>
        </authorList>
    </citation>
    <scope>NUCLEOTIDE SEQUENCE [LARGE SCALE GENOMIC DNA]</scope>
    <source>
        <strain evidence="3 4">DSM 16981</strain>
    </source>
</reference>
<dbReference type="AlphaFoldDB" id="A0A1G9PWI0"/>
<feature type="transmembrane region" description="Helical" evidence="1">
    <location>
        <begin position="115"/>
        <end position="136"/>
    </location>
</feature>
<keyword evidence="4" id="KW-1185">Reference proteome</keyword>
<dbReference type="STRING" id="349095.SAMN05660299_00026"/>